<dbReference type="RefSeq" id="WP_179441231.1">
    <property type="nucleotide sequence ID" value="NZ_BAAALK010000006.1"/>
</dbReference>
<evidence type="ECO:0000313" key="3">
    <source>
        <dbReference type="Proteomes" id="UP000560069"/>
    </source>
</evidence>
<dbReference type="InterPro" id="IPR046373">
    <property type="entry name" value="Acyl-CoA_Oxase/DH_mid-dom_sf"/>
</dbReference>
<organism evidence="2 3">
    <name type="scientific">Nesterenkonia sandarakina</name>
    <dbReference type="NCBI Taxonomy" id="272918"/>
    <lineage>
        <taxon>Bacteria</taxon>
        <taxon>Bacillati</taxon>
        <taxon>Actinomycetota</taxon>
        <taxon>Actinomycetes</taxon>
        <taxon>Micrococcales</taxon>
        <taxon>Micrococcaceae</taxon>
        <taxon>Nesterenkonia</taxon>
    </lineage>
</organism>
<dbReference type="InterPro" id="IPR006091">
    <property type="entry name" value="Acyl-CoA_Oxase/DH_mid-dom"/>
</dbReference>
<name>A0A7Z0J2G6_9MICC</name>
<protein>
    <submittedName>
        <fullName evidence="2">Alkylation response protein AidB-like acyl-CoA dehydrogenase</fullName>
    </submittedName>
</protein>
<dbReference type="EMBL" id="JACCFQ010000001">
    <property type="protein sequence ID" value="NYJ16250.1"/>
    <property type="molecule type" value="Genomic_DNA"/>
</dbReference>
<evidence type="ECO:0000313" key="2">
    <source>
        <dbReference type="EMBL" id="NYJ16250.1"/>
    </source>
</evidence>
<accession>A0A7Z0J2G6</accession>
<reference evidence="2 3" key="1">
    <citation type="submission" date="2020-07" db="EMBL/GenBank/DDBJ databases">
        <title>Sequencing the genomes of 1000 actinobacteria strains.</title>
        <authorList>
            <person name="Klenk H.-P."/>
        </authorList>
    </citation>
    <scope>NUCLEOTIDE SEQUENCE [LARGE SCALE GENOMIC DNA]</scope>
    <source>
        <strain evidence="2 3">DSM 15664</strain>
    </source>
</reference>
<proteinExistence type="predicted"/>
<dbReference type="Proteomes" id="UP000560069">
    <property type="component" value="Unassembled WGS sequence"/>
</dbReference>
<dbReference type="GO" id="GO:0016627">
    <property type="term" value="F:oxidoreductase activity, acting on the CH-CH group of donors"/>
    <property type="evidence" value="ECO:0007669"/>
    <property type="project" value="InterPro"/>
</dbReference>
<dbReference type="Pfam" id="PF02770">
    <property type="entry name" value="Acyl-CoA_dh_M"/>
    <property type="match status" value="1"/>
</dbReference>
<sequence length="342" mass="35812">MTDLLHQLHEQLRRPSPALPGRGDTAARWQRLAAIAAQNTVLGRLYEAHADAVAITSDLQHPDLVSAGQLWGVWAAEPPSPVLTATRGDAGWTLSGNKPWCSGASLCSHALLTATVTQEPQAEDDGGNYDTGAAQKMFFAVDLSSPGVAPVPDTWHAVGMAASDSGWVSFDQVPAQALGTHSDYLDRAGFWHGGIGVAACWYGAARAIAEPLLLRATGPTAAPILRAHAGAAGAALTAGWALLRGAARTIDADPQNLPLAKAEAFAVRTYIDRMAAEVIDRTGRALGPGPLASDPAHAQRVADLSVYIRQSHAETDEAALPAIIAEHGLSWDHLIGDAHGTW</sequence>
<evidence type="ECO:0000259" key="1">
    <source>
        <dbReference type="Pfam" id="PF02770"/>
    </source>
</evidence>
<dbReference type="Gene3D" id="2.40.110.10">
    <property type="entry name" value="Butyryl-CoA Dehydrogenase, subunit A, domain 2"/>
    <property type="match status" value="1"/>
</dbReference>
<feature type="domain" description="Acyl-CoA oxidase/dehydrogenase middle" evidence="1">
    <location>
        <begin position="85"/>
        <end position="173"/>
    </location>
</feature>
<dbReference type="SUPFAM" id="SSF56645">
    <property type="entry name" value="Acyl-CoA dehydrogenase NM domain-like"/>
    <property type="match status" value="1"/>
</dbReference>
<dbReference type="AlphaFoldDB" id="A0A7Z0J2G6"/>
<gene>
    <name evidence="2" type="ORF">HNR11_000784</name>
</gene>
<comment type="caution">
    <text evidence="2">The sequence shown here is derived from an EMBL/GenBank/DDBJ whole genome shotgun (WGS) entry which is preliminary data.</text>
</comment>
<keyword evidence="3" id="KW-1185">Reference proteome</keyword>
<dbReference type="InterPro" id="IPR009100">
    <property type="entry name" value="AcylCoA_DH/oxidase_NM_dom_sf"/>
</dbReference>